<proteinExistence type="predicted"/>
<evidence type="ECO:0000256" key="1">
    <source>
        <dbReference type="SAM" id="Phobius"/>
    </source>
</evidence>
<evidence type="ECO:0000313" key="3">
    <source>
        <dbReference type="Proteomes" id="UP000049828"/>
    </source>
</evidence>
<keyword evidence="1" id="KW-0472">Membrane</keyword>
<feature type="transmembrane region" description="Helical" evidence="1">
    <location>
        <begin position="24"/>
        <end position="51"/>
    </location>
</feature>
<protein>
    <recommendedName>
        <fullName evidence="4">Zn-finger containing protein</fullName>
    </recommendedName>
</protein>
<dbReference type="STRING" id="360807.ERS852392_00905"/>
<keyword evidence="3" id="KW-1185">Reference proteome</keyword>
<dbReference type="OrthoDB" id="3174166at2"/>
<name>A0A0M6WW00_9FIRM</name>
<reference evidence="3" key="1">
    <citation type="submission" date="2015-05" db="EMBL/GenBank/DDBJ databases">
        <authorList>
            <consortium name="Pathogen Informatics"/>
        </authorList>
    </citation>
    <scope>NUCLEOTIDE SEQUENCE [LARGE SCALE GENOMIC DNA]</scope>
    <source>
        <strain evidence="3">L1-83</strain>
    </source>
</reference>
<dbReference type="EMBL" id="CVRS01000092">
    <property type="protein sequence ID" value="CRL41588.1"/>
    <property type="molecule type" value="Genomic_DNA"/>
</dbReference>
<gene>
    <name evidence="2" type="ORF">RIL183_06451</name>
</gene>
<dbReference type="Proteomes" id="UP000049828">
    <property type="component" value="Unassembled WGS sequence"/>
</dbReference>
<dbReference type="RefSeq" id="WP_021923311.1">
    <property type="nucleotide sequence ID" value="NZ_CVRS01000092.1"/>
</dbReference>
<evidence type="ECO:0000313" key="2">
    <source>
        <dbReference type="EMBL" id="CRL41588.1"/>
    </source>
</evidence>
<evidence type="ECO:0008006" key="4">
    <source>
        <dbReference type="Google" id="ProtNLM"/>
    </source>
</evidence>
<organism evidence="2 3">
    <name type="scientific">Roseburia inulinivorans</name>
    <dbReference type="NCBI Taxonomy" id="360807"/>
    <lineage>
        <taxon>Bacteria</taxon>
        <taxon>Bacillati</taxon>
        <taxon>Bacillota</taxon>
        <taxon>Clostridia</taxon>
        <taxon>Lachnospirales</taxon>
        <taxon>Lachnospiraceae</taxon>
        <taxon>Roseburia</taxon>
    </lineage>
</organism>
<keyword evidence="1" id="KW-0812">Transmembrane</keyword>
<sequence>MREKIQRFMIGRYGADELAKAQSIATLVLLFLSMFSRLGIFYWLAIALMIYSTWRMFSKNISARYAENQKYLNYRYQMAVKWDRFKKHLAQRKNYRFYKCPQCKQKVRVPKGRGKICITCPKCRTEFVKKS</sequence>
<keyword evidence="1" id="KW-1133">Transmembrane helix</keyword>
<accession>A0A0M6WW00</accession>
<dbReference type="AlphaFoldDB" id="A0A0M6WW00"/>